<reference evidence="6 7" key="1">
    <citation type="journal article" date="2016" name="Nat. Commun.">
        <title>Thousands of microbial genomes shed light on interconnected biogeochemical processes in an aquifer system.</title>
        <authorList>
            <person name="Anantharaman K."/>
            <person name="Brown C.T."/>
            <person name="Hug L.A."/>
            <person name="Sharon I."/>
            <person name="Castelle C.J."/>
            <person name="Probst A.J."/>
            <person name="Thomas B.C."/>
            <person name="Singh A."/>
            <person name="Wilkins M.J."/>
            <person name="Karaoz U."/>
            <person name="Brodie E.L."/>
            <person name="Williams K.H."/>
            <person name="Hubbard S.S."/>
            <person name="Banfield J.F."/>
        </authorList>
    </citation>
    <scope>NUCLEOTIDE SEQUENCE [LARGE SCALE GENOMIC DNA]</scope>
</reference>
<proteinExistence type="inferred from homology"/>
<evidence type="ECO:0000256" key="4">
    <source>
        <dbReference type="ARBA" id="ARBA00032089"/>
    </source>
</evidence>
<evidence type="ECO:0000259" key="5">
    <source>
        <dbReference type="Pfam" id="PF04085"/>
    </source>
</evidence>
<gene>
    <name evidence="6" type="ORF">A2Z68_02250</name>
</gene>
<comment type="similarity">
    <text evidence="1">Belongs to the MreC family.</text>
</comment>
<dbReference type="InterPro" id="IPR042177">
    <property type="entry name" value="Cell/Rod_1"/>
</dbReference>
<dbReference type="PIRSF" id="PIRSF038471">
    <property type="entry name" value="MreC"/>
    <property type="match status" value="1"/>
</dbReference>
<dbReference type="Gene3D" id="2.40.10.340">
    <property type="entry name" value="Rod shape-determining protein MreC, domain 1"/>
    <property type="match status" value="1"/>
</dbReference>
<evidence type="ECO:0000256" key="1">
    <source>
        <dbReference type="ARBA" id="ARBA00009369"/>
    </source>
</evidence>
<dbReference type="NCBIfam" id="TIGR00219">
    <property type="entry name" value="mreC"/>
    <property type="match status" value="1"/>
</dbReference>
<dbReference type="GO" id="GO:0005886">
    <property type="term" value="C:plasma membrane"/>
    <property type="evidence" value="ECO:0007669"/>
    <property type="project" value="TreeGrafter"/>
</dbReference>
<dbReference type="InterPro" id="IPR042175">
    <property type="entry name" value="Cell/Rod_MreC_2"/>
</dbReference>
<dbReference type="InterPro" id="IPR007221">
    <property type="entry name" value="MreC"/>
</dbReference>
<organism evidence="6 7">
    <name type="scientific">Candidatus Nealsonbacteria bacterium RBG_13_38_11</name>
    <dbReference type="NCBI Taxonomy" id="1801662"/>
    <lineage>
        <taxon>Bacteria</taxon>
        <taxon>Candidatus Nealsoniibacteriota</taxon>
    </lineage>
</organism>
<dbReference type="InterPro" id="IPR055342">
    <property type="entry name" value="MreC_beta-barrel_core"/>
</dbReference>
<dbReference type="Gene3D" id="2.40.10.350">
    <property type="entry name" value="Rod shape-determining protein MreC, domain 2"/>
    <property type="match status" value="1"/>
</dbReference>
<keyword evidence="3" id="KW-0133">Cell shape</keyword>
<dbReference type="GO" id="GO:0008360">
    <property type="term" value="P:regulation of cell shape"/>
    <property type="evidence" value="ECO:0007669"/>
    <property type="project" value="UniProtKB-KW"/>
</dbReference>
<dbReference type="AlphaFoldDB" id="A0A1G2DXS4"/>
<comment type="caution">
    <text evidence="6">The sequence shown here is derived from an EMBL/GenBank/DDBJ whole genome shotgun (WGS) entry which is preliminary data.</text>
</comment>
<dbReference type="Pfam" id="PF04085">
    <property type="entry name" value="MreC"/>
    <property type="match status" value="1"/>
</dbReference>
<dbReference type="Proteomes" id="UP000176662">
    <property type="component" value="Unassembled WGS sequence"/>
</dbReference>
<feature type="domain" description="Rod shape-determining protein MreC beta-barrel core" evidence="5">
    <location>
        <begin position="116"/>
        <end position="255"/>
    </location>
</feature>
<sequence>MKIIILLILAMAIFVVLNLSGFSKNIKDFFYSVSAPSQKAFWRLGDNVSGFFSRMAKTESLEKGLADLNLKNQELLGEVVTLQEFKKENEFLRKALDVGLEKELQLELVQIISKDVSADSILINKGAGDGISEGFPVVTSQKLLLGRVGKVYRNFSEVILISNKKSSFDAEIREKEIYGIVKGKGSFELSFDLVPKDKEISNGDLIVTSALGGVFPQGFLVGKIKEVRKSDVEQFQTAAIDPGFDVGNLDYLFVITNF</sequence>
<dbReference type="PANTHER" id="PTHR34138:SF1">
    <property type="entry name" value="CELL SHAPE-DETERMINING PROTEIN MREC"/>
    <property type="match status" value="1"/>
</dbReference>
<evidence type="ECO:0000256" key="3">
    <source>
        <dbReference type="ARBA" id="ARBA00022960"/>
    </source>
</evidence>
<dbReference type="EMBL" id="MHLX01000041">
    <property type="protein sequence ID" value="OGZ18369.1"/>
    <property type="molecule type" value="Genomic_DNA"/>
</dbReference>
<evidence type="ECO:0000313" key="6">
    <source>
        <dbReference type="EMBL" id="OGZ18369.1"/>
    </source>
</evidence>
<accession>A0A1G2DXS4</accession>
<evidence type="ECO:0000256" key="2">
    <source>
        <dbReference type="ARBA" id="ARBA00013855"/>
    </source>
</evidence>
<protein>
    <recommendedName>
        <fullName evidence="2">Cell shape-determining protein MreC</fullName>
    </recommendedName>
    <alternativeName>
        <fullName evidence="4">Cell shape protein MreC</fullName>
    </alternativeName>
</protein>
<name>A0A1G2DXS4_9BACT</name>
<evidence type="ECO:0000313" key="7">
    <source>
        <dbReference type="Proteomes" id="UP000176662"/>
    </source>
</evidence>
<dbReference type="PANTHER" id="PTHR34138">
    <property type="entry name" value="CELL SHAPE-DETERMINING PROTEIN MREC"/>
    <property type="match status" value="1"/>
</dbReference>